<sequence>MGFENSAVNSMGLAPQPGWSLIVHWTAGGLRLCGELPIKPQKTNEDIFEKHVSPKADHKKSADLNAYMSGISNLQDNGPGTFTVKAPDDGPDAVCCLFSDVSFEANVLCLGQGGGDLPDDWKKAP</sequence>
<comment type="caution">
    <text evidence="1">The sequence shown here is derived from an EMBL/GenBank/DDBJ whole genome shotgun (WGS) entry which is preliminary data.</text>
</comment>
<evidence type="ECO:0000313" key="1">
    <source>
        <dbReference type="EMBL" id="KAL2044688.1"/>
    </source>
</evidence>
<dbReference type="Proteomes" id="UP001590950">
    <property type="component" value="Unassembled WGS sequence"/>
</dbReference>
<evidence type="ECO:0000313" key="2">
    <source>
        <dbReference type="Proteomes" id="UP001590950"/>
    </source>
</evidence>
<gene>
    <name evidence="1" type="ORF">N7G274_002462</name>
</gene>
<organism evidence="1 2">
    <name type="scientific">Stereocaulon virgatum</name>
    <dbReference type="NCBI Taxonomy" id="373712"/>
    <lineage>
        <taxon>Eukaryota</taxon>
        <taxon>Fungi</taxon>
        <taxon>Dikarya</taxon>
        <taxon>Ascomycota</taxon>
        <taxon>Pezizomycotina</taxon>
        <taxon>Lecanoromycetes</taxon>
        <taxon>OSLEUM clade</taxon>
        <taxon>Lecanoromycetidae</taxon>
        <taxon>Lecanorales</taxon>
        <taxon>Lecanorineae</taxon>
        <taxon>Stereocaulaceae</taxon>
        <taxon>Stereocaulon</taxon>
    </lineage>
</organism>
<keyword evidence="2" id="KW-1185">Reference proteome</keyword>
<accession>A0ABR4AHW8</accession>
<dbReference type="EMBL" id="JBEFKJ010000008">
    <property type="protein sequence ID" value="KAL2044688.1"/>
    <property type="molecule type" value="Genomic_DNA"/>
</dbReference>
<protein>
    <submittedName>
        <fullName evidence="1">Uncharacterized protein</fullName>
    </submittedName>
</protein>
<name>A0ABR4AHW8_9LECA</name>
<reference evidence="1 2" key="1">
    <citation type="submission" date="2024-09" db="EMBL/GenBank/DDBJ databases">
        <title>Rethinking Asexuality: The Enigmatic Case of Functional Sexual Genes in Lepraria (Stereocaulaceae).</title>
        <authorList>
            <person name="Doellman M."/>
            <person name="Sun Y."/>
            <person name="Barcenas-Pena A."/>
            <person name="Lumbsch H.T."/>
            <person name="Grewe F."/>
        </authorList>
    </citation>
    <scope>NUCLEOTIDE SEQUENCE [LARGE SCALE GENOMIC DNA]</scope>
    <source>
        <strain evidence="1 2">Mercado 3170</strain>
    </source>
</reference>
<proteinExistence type="predicted"/>